<dbReference type="RefSeq" id="WP_079556430.1">
    <property type="nucleotide sequence ID" value="NZ_CP021904.1"/>
</dbReference>
<evidence type="ECO:0000313" key="11">
    <source>
        <dbReference type="Proteomes" id="UP000191055"/>
    </source>
</evidence>
<dbReference type="SMART" id="SM00387">
    <property type="entry name" value="HATPase_c"/>
    <property type="match status" value="1"/>
</dbReference>
<dbReference type="NCBIfam" id="TIGR00229">
    <property type="entry name" value="sensory_box"/>
    <property type="match status" value="3"/>
</dbReference>
<dbReference type="Gene3D" id="1.10.287.130">
    <property type="match status" value="1"/>
</dbReference>
<dbReference type="InterPro" id="IPR029016">
    <property type="entry name" value="GAF-like_dom_sf"/>
</dbReference>
<dbReference type="Pfam" id="PF00512">
    <property type="entry name" value="HisKA"/>
    <property type="match status" value="1"/>
</dbReference>
<evidence type="ECO:0000256" key="6">
    <source>
        <dbReference type="SAM" id="Coils"/>
    </source>
</evidence>
<dbReference type="SMART" id="SM00388">
    <property type="entry name" value="HisKA"/>
    <property type="match status" value="1"/>
</dbReference>
<evidence type="ECO:0000259" key="9">
    <source>
        <dbReference type="PROSITE" id="PS50113"/>
    </source>
</evidence>
<dbReference type="InterPro" id="IPR036890">
    <property type="entry name" value="HATPase_C_sf"/>
</dbReference>
<keyword evidence="4" id="KW-0808">Transferase</keyword>
<dbReference type="Gene3D" id="3.30.450.40">
    <property type="match status" value="1"/>
</dbReference>
<dbReference type="PRINTS" id="PR00344">
    <property type="entry name" value="BCTRLSENSOR"/>
</dbReference>
<dbReference type="InterPro" id="IPR001610">
    <property type="entry name" value="PAC"/>
</dbReference>
<evidence type="ECO:0000259" key="7">
    <source>
        <dbReference type="PROSITE" id="PS50109"/>
    </source>
</evidence>
<name>A0A1T5BU74_9BACT</name>
<evidence type="ECO:0000256" key="4">
    <source>
        <dbReference type="ARBA" id="ARBA00022679"/>
    </source>
</evidence>
<dbReference type="PANTHER" id="PTHR43304:SF1">
    <property type="entry name" value="PAC DOMAIN-CONTAINING PROTEIN"/>
    <property type="match status" value="1"/>
</dbReference>
<dbReference type="InterPro" id="IPR000700">
    <property type="entry name" value="PAS-assoc_C"/>
</dbReference>
<dbReference type="Pfam" id="PF02518">
    <property type="entry name" value="HATPase_c"/>
    <property type="match status" value="1"/>
</dbReference>
<dbReference type="InterPro" id="IPR035965">
    <property type="entry name" value="PAS-like_dom_sf"/>
</dbReference>
<dbReference type="PROSITE" id="PS50113">
    <property type="entry name" value="PAC"/>
    <property type="match status" value="3"/>
</dbReference>
<dbReference type="PANTHER" id="PTHR43304">
    <property type="entry name" value="PHYTOCHROME-LIKE PROTEIN CPH1"/>
    <property type="match status" value="1"/>
</dbReference>
<dbReference type="Proteomes" id="UP000191055">
    <property type="component" value="Unassembled WGS sequence"/>
</dbReference>
<dbReference type="InterPro" id="IPR036097">
    <property type="entry name" value="HisK_dim/P_sf"/>
</dbReference>
<dbReference type="SMART" id="SM00091">
    <property type="entry name" value="PAS"/>
    <property type="match status" value="3"/>
</dbReference>
<dbReference type="SMART" id="SM00065">
    <property type="entry name" value="GAF"/>
    <property type="match status" value="1"/>
</dbReference>
<dbReference type="Pfam" id="PF13185">
    <property type="entry name" value="GAF_2"/>
    <property type="match status" value="1"/>
</dbReference>
<dbReference type="Gene3D" id="3.30.565.10">
    <property type="entry name" value="Histidine kinase-like ATPase, C-terminal domain"/>
    <property type="match status" value="1"/>
</dbReference>
<dbReference type="SUPFAM" id="SSF55781">
    <property type="entry name" value="GAF domain-like"/>
    <property type="match status" value="1"/>
</dbReference>
<dbReference type="InterPro" id="IPR005467">
    <property type="entry name" value="His_kinase_dom"/>
</dbReference>
<dbReference type="AlphaFoldDB" id="A0A1T5BU74"/>
<dbReference type="GO" id="GO:0000155">
    <property type="term" value="F:phosphorelay sensor kinase activity"/>
    <property type="evidence" value="ECO:0007669"/>
    <property type="project" value="InterPro"/>
</dbReference>
<dbReference type="InterPro" id="IPR013656">
    <property type="entry name" value="PAS_4"/>
</dbReference>
<evidence type="ECO:0000256" key="3">
    <source>
        <dbReference type="ARBA" id="ARBA00022553"/>
    </source>
</evidence>
<dbReference type="SUPFAM" id="SSF55785">
    <property type="entry name" value="PYP-like sensor domain (PAS domain)"/>
    <property type="match status" value="3"/>
</dbReference>
<protein>
    <recommendedName>
        <fullName evidence="2">histidine kinase</fullName>
        <ecNumber evidence="2">2.7.13.3</ecNumber>
    </recommendedName>
</protein>
<feature type="domain" description="PAC" evidence="9">
    <location>
        <begin position="122"/>
        <end position="178"/>
    </location>
</feature>
<dbReference type="InterPro" id="IPR003661">
    <property type="entry name" value="HisK_dim/P_dom"/>
</dbReference>
<feature type="domain" description="PAS" evidence="8">
    <location>
        <begin position="318"/>
        <end position="364"/>
    </location>
</feature>
<dbReference type="CDD" id="cd00130">
    <property type="entry name" value="PAS"/>
    <property type="match status" value="3"/>
</dbReference>
<dbReference type="CDD" id="cd00082">
    <property type="entry name" value="HisKA"/>
    <property type="match status" value="1"/>
</dbReference>
<dbReference type="InterPro" id="IPR052162">
    <property type="entry name" value="Sensor_kinase/Photoreceptor"/>
</dbReference>
<dbReference type="InterPro" id="IPR003018">
    <property type="entry name" value="GAF"/>
</dbReference>
<feature type="domain" description="PAS" evidence="8">
    <location>
        <begin position="197"/>
        <end position="267"/>
    </location>
</feature>
<evidence type="ECO:0000256" key="2">
    <source>
        <dbReference type="ARBA" id="ARBA00012438"/>
    </source>
</evidence>
<evidence type="ECO:0000259" key="8">
    <source>
        <dbReference type="PROSITE" id="PS50112"/>
    </source>
</evidence>
<dbReference type="STRING" id="889453.SAMN03080601_00634"/>
<feature type="coiled-coil region" evidence="6">
    <location>
        <begin position="166"/>
        <end position="193"/>
    </location>
</feature>
<feature type="domain" description="PAC" evidence="9">
    <location>
        <begin position="389"/>
        <end position="443"/>
    </location>
</feature>
<evidence type="ECO:0000256" key="5">
    <source>
        <dbReference type="ARBA" id="ARBA00022777"/>
    </source>
</evidence>
<sequence>MLFQRKRYKKLQEENRLLKQEISHLRATSTQGIINEQFPEANSADISCSPATLFKTLLNALPHSIYFKDLRSRIFLCNESMAKKHSQFNSEQEMIGKTDFDLFTQEHAEQAYRDEQKIIKTQKPLLNIIERETWANKQDTWVSTNKFPLHNEWNELIGTFGISVDITELKNTQADLEKAHRTLEEKVNERTKELTENQKKHQLITDNSFDIIMQIDPEGRFIYASPKIKTIMGYTPEELIGEPIIDYVDSEHKQELAQKFKDLLNGSTSKLNIISARTKSGEKVWLDISISPVLIDQKPDSFVCIARDITDTIDANNQLNLLKRAVENSPVSIIITNTNGVIEYVNSKFIELTGYSEDEAIGKTPAIQKSGKMDDKIYSELWETVSKGEEWRGELLNRKKNGDLYWELASISAVKNQQGDTTHFIAVKEDITQEKNRIEERKAEEARLKSIISMMLLNFDDENTLLKHVLEEAIRLTNSKIGFIYHYQEENQTFILNSWSKEVMQQCSIIEPRTTYELSKTGIWGEVVRQRKAIMVNDMKAFNPQRKGYPPGHAELTRFLSIPVFEKDKIVATVGVANKKEEYTTFDELQLELLMNSVWILVSRIRINNELKNKNIDLLELNNQRDKLFSIVSHDLRSPFMALINLSQIINENYDTLSEKEIKEYLGLITDGSEKTFNLLENLLEWSKSKRGLINYNPTDINLTEVCNHIINNMNAQFKVKNIEVTAELTKPVFLYADKDMVNSIFRNLLSNAVKFSMPDGKIKITAKNKGKMVEVCVEDNGVGMNIDTANNLFTSESITSQAGSNGEKGSGLGLVLCKEFVEYHKGDIWVKSAVGKGSKFHFTLPSFAST</sequence>
<dbReference type="Gene3D" id="3.30.450.20">
    <property type="entry name" value="PAS domain"/>
    <property type="match status" value="3"/>
</dbReference>
<reference evidence="11" key="1">
    <citation type="submission" date="2017-02" db="EMBL/GenBank/DDBJ databases">
        <authorList>
            <person name="Varghese N."/>
            <person name="Submissions S."/>
        </authorList>
    </citation>
    <scope>NUCLEOTIDE SEQUENCE [LARGE SCALE GENOMIC DNA]</scope>
    <source>
        <strain evidence="11">DSM 24412</strain>
    </source>
</reference>
<comment type="catalytic activity">
    <reaction evidence="1">
        <text>ATP + protein L-histidine = ADP + protein N-phospho-L-histidine.</text>
        <dbReference type="EC" id="2.7.13.3"/>
    </reaction>
</comment>
<dbReference type="EMBL" id="FUYV01000002">
    <property type="protein sequence ID" value="SKB50902.1"/>
    <property type="molecule type" value="Genomic_DNA"/>
</dbReference>
<dbReference type="PROSITE" id="PS50109">
    <property type="entry name" value="HIS_KIN"/>
    <property type="match status" value="1"/>
</dbReference>
<feature type="domain" description="PAC" evidence="9">
    <location>
        <begin position="267"/>
        <end position="321"/>
    </location>
</feature>
<dbReference type="Pfam" id="PF13426">
    <property type="entry name" value="PAS_9"/>
    <property type="match status" value="2"/>
</dbReference>
<dbReference type="KEGG" id="asx:CDL62_10770"/>
<dbReference type="SUPFAM" id="SSF55874">
    <property type="entry name" value="ATPase domain of HSP90 chaperone/DNA topoisomerase II/histidine kinase"/>
    <property type="match status" value="1"/>
</dbReference>
<dbReference type="SUPFAM" id="SSF47384">
    <property type="entry name" value="Homodimeric domain of signal transducing histidine kinase"/>
    <property type="match status" value="1"/>
</dbReference>
<evidence type="ECO:0000313" key="10">
    <source>
        <dbReference type="EMBL" id="SKB50902.1"/>
    </source>
</evidence>
<feature type="coiled-coil region" evidence="6">
    <location>
        <begin position="1"/>
        <end position="28"/>
    </location>
</feature>
<dbReference type="EC" id="2.7.13.3" evidence="2"/>
<keyword evidence="11" id="KW-1185">Reference proteome</keyword>
<keyword evidence="5" id="KW-0418">Kinase</keyword>
<feature type="domain" description="Histidine kinase" evidence="7">
    <location>
        <begin position="631"/>
        <end position="849"/>
    </location>
</feature>
<dbReference type="FunFam" id="3.30.565.10:FF:000006">
    <property type="entry name" value="Sensor histidine kinase WalK"/>
    <property type="match status" value="1"/>
</dbReference>
<keyword evidence="3" id="KW-0597">Phosphoprotein</keyword>
<gene>
    <name evidence="10" type="ORF">SAMN03080601_00634</name>
</gene>
<proteinExistence type="predicted"/>
<dbReference type="InterPro" id="IPR004358">
    <property type="entry name" value="Sig_transdc_His_kin-like_C"/>
</dbReference>
<evidence type="ECO:0000256" key="1">
    <source>
        <dbReference type="ARBA" id="ARBA00000085"/>
    </source>
</evidence>
<dbReference type="PROSITE" id="PS50112">
    <property type="entry name" value="PAS"/>
    <property type="match status" value="2"/>
</dbReference>
<dbReference type="InterPro" id="IPR003594">
    <property type="entry name" value="HATPase_dom"/>
</dbReference>
<dbReference type="InterPro" id="IPR000014">
    <property type="entry name" value="PAS"/>
</dbReference>
<dbReference type="SMART" id="SM00086">
    <property type="entry name" value="PAC"/>
    <property type="match status" value="3"/>
</dbReference>
<organism evidence="10 11">
    <name type="scientific">Alkalitalea saponilacus</name>
    <dbReference type="NCBI Taxonomy" id="889453"/>
    <lineage>
        <taxon>Bacteria</taxon>
        <taxon>Pseudomonadati</taxon>
        <taxon>Bacteroidota</taxon>
        <taxon>Bacteroidia</taxon>
        <taxon>Marinilabiliales</taxon>
        <taxon>Marinilabiliaceae</taxon>
        <taxon>Alkalitalea</taxon>
    </lineage>
</organism>
<accession>A0A1T5BU74</accession>
<keyword evidence="6" id="KW-0175">Coiled coil</keyword>
<dbReference type="Pfam" id="PF08448">
    <property type="entry name" value="PAS_4"/>
    <property type="match status" value="1"/>
</dbReference>
<dbReference type="OrthoDB" id="9781208at2"/>